<reference evidence="5 6" key="1">
    <citation type="submission" date="2016-11" db="EMBL/GenBank/DDBJ databases">
        <title>Draft Genome Sequences of Nine Cyanobacterial Strains from Diverse Habitats.</title>
        <authorList>
            <person name="Zhu T."/>
            <person name="Hou S."/>
            <person name="Lu X."/>
            <person name="Hess W.R."/>
        </authorList>
    </citation>
    <scope>NUCLEOTIDE SEQUENCE [LARGE SCALE GENOMIC DNA]</scope>
    <source>
        <strain evidence="5 6">IAM M-71</strain>
    </source>
</reference>
<dbReference type="GO" id="GO:0001965">
    <property type="term" value="F:G-protein alpha-subunit binding"/>
    <property type="evidence" value="ECO:0007669"/>
    <property type="project" value="TreeGrafter"/>
</dbReference>
<evidence type="ECO:0000313" key="5">
    <source>
        <dbReference type="EMBL" id="OKH30885.1"/>
    </source>
</evidence>
<dbReference type="PANTHER" id="PTHR45954:SF1">
    <property type="entry name" value="LD33695P"/>
    <property type="match status" value="1"/>
</dbReference>
<protein>
    <submittedName>
        <fullName evidence="5">Uncharacterized protein</fullName>
    </submittedName>
</protein>
<keyword evidence="2" id="KW-0963">Cytoplasm</keyword>
<keyword evidence="3" id="KW-0677">Repeat</keyword>
<dbReference type="RefSeq" id="WP_073597133.1">
    <property type="nucleotide sequence ID" value="NZ_MRCE01000057.1"/>
</dbReference>
<dbReference type="AlphaFoldDB" id="A0A1U7I3Z6"/>
<dbReference type="Gene3D" id="1.25.40.10">
    <property type="entry name" value="Tetratricopeptide repeat domain"/>
    <property type="match status" value="2"/>
</dbReference>
<feature type="repeat" description="TPR" evidence="4">
    <location>
        <begin position="337"/>
        <end position="370"/>
    </location>
</feature>
<dbReference type="GO" id="GO:0005092">
    <property type="term" value="F:GDP-dissociation inhibitor activity"/>
    <property type="evidence" value="ECO:0007669"/>
    <property type="project" value="TreeGrafter"/>
</dbReference>
<dbReference type="STRING" id="454136.NIES2119_29885"/>
<evidence type="ECO:0000256" key="3">
    <source>
        <dbReference type="ARBA" id="ARBA00022737"/>
    </source>
</evidence>
<dbReference type="Pfam" id="PF13374">
    <property type="entry name" value="TPR_10"/>
    <property type="match status" value="1"/>
</dbReference>
<gene>
    <name evidence="5" type="ORF">NIES2119_29885</name>
</gene>
<feature type="repeat" description="TPR" evidence="4">
    <location>
        <begin position="297"/>
        <end position="330"/>
    </location>
</feature>
<evidence type="ECO:0000256" key="4">
    <source>
        <dbReference type="PROSITE-ProRule" id="PRU00339"/>
    </source>
</evidence>
<evidence type="ECO:0000256" key="2">
    <source>
        <dbReference type="ARBA" id="ARBA00022490"/>
    </source>
</evidence>
<comment type="subcellular location">
    <subcellularLocation>
        <location evidence="1">Cytoplasm</location>
    </subcellularLocation>
</comment>
<dbReference type="SUPFAM" id="SSF48452">
    <property type="entry name" value="TPR-like"/>
    <property type="match status" value="2"/>
</dbReference>
<dbReference type="InterPro" id="IPR019734">
    <property type="entry name" value="TPR_rpt"/>
</dbReference>
<dbReference type="InterPro" id="IPR011990">
    <property type="entry name" value="TPR-like_helical_dom_sf"/>
</dbReference>
<dbReference type="SMART" id="SM00028">
    <property type="entry name" value="TPR"/>
    <property type="match status" value="7"/>
</dbReference>
<dbReference type="InterPro" id="IPR052386">
    <property type="entry name" value="GPSM"/>
</dbReference>
<keyword evidence="4" id="KW-0802">TPR repeat</keyword>
<dbReference type="PROSITE" id="PS50005">
    <property type="entry name" value="TPR"/>
    <property type="match status" value="2"/>
</dbReference>
<dbReference type="GO" id="GO:0005938">
    <property type="term" value="C:cell cortex"/>
    <property type="evidence" value="ECO:0007669"/>
    <property type="project" value="TreeGrafter"/>
</dbReference>
<dbReference type="PANTHER" id="PTHR45954">
    <property type="entry name" value="LD33695P"/>
    <property type="match status" value="1"/>
</dbReference>
<sequence>MTKLANSGFEYQQNQEIINITSFTEPVIVKIGIEASAIKSIKPQWKRTHYRAIINWLTKYEPQPNAPNLEKIRGYLEAFHHLCEVEDWEKAWIILTLHLTSQNLIKLYEQLAIWSYYQYEVDLYSKILGKLDSKREAILLNNLGNAYRFQGSYIVAIEYHEQALAIAQSIGEKHQIGRALAGLANAYCCRAEYFCGIDYYKQGLENLQDIEDKTAKGAVLGNIGFAYSCIGDYPTAFDYLQQSLTVARTIGDIGGVGTALASLSSIYNDLKDYDNAINCSQEYLIIAQTRGDKWGISKALANFGDAFFHQTNYHKAIDYYQQSLVIVQEIGDKQGVGTILGSLGNAYKALENYLYAIDYYQQALVISAEIEDRRGEATAWFNLGYTLATVDRKWEAVKAFEKAHNLYQAIGLKDKVEKCDSFIQQVGMIVVAIPMKTPEITVTPCLRKYSQSVSRRNRLKAVLVRFGQKLIHWVRCLSRQLWQLFRVK</sequence>
<name>A0A1U7I3Z6_9CYAN</name>
<proteinExistence type="predicted"/>
<accession>A0A1U7I3Z6</accession>
<comment type="caution">
    <text evidence="5">The sequence shown here is derived from an EMBL/GenBank/DDBJ whole genome shotgun (WGS) entry which is preliminary data.</text>
</comment>
<dbReference type="Pfam" id="PF13424">
    <property type="entry name" value="TPR_12"/>
    <property type="match status" value="3"/>
</dbReference>
<dbReference type="EMBL" id="MRCE01000057">
    <property type="protein sequence ID" value="OKH30885.1"/>
    <property type="molecule type" value="Genomic_DNA"/>
</dbReference>
<organism evidence="5 6">
    <name type="scientific">[Phormidium ambiguum] IAM M-71</name>
    <dbReference type="NCBI Taxonomy" id="454136"/>
    <lineage>
        <taxon>Bacteria</taxon>
        <taxon>Bacillati</taxon>
        <taxon>Cyanobacteriota</taxon>
        <taxon>Cyanophyceae</taxon>
        <taxon>Oscillatoriophycideae</taxon>
        <taxon>Aerosakkonematales</taxon>
        <taxon>Aerosakkonemataceae</taxon>
        <taxon>Floridanema</taxon>
    </lineage>
</organism>
<dbReference type="Proteomes" id="UP000185860">
    <property type="component" value="Unassembled WGS sequence"/>
</dbReference>
<dbReference type="OrthoDB" id="582340at2"/>
<evidence type="ECO:0000256" key="1">
    <source>
        <dbReference type="ARBA" id="ARBA00004496"/>
    </source>
</evidence>
<evidence type="ECO:0000313" key="6">
    <source>
        <dbReference type="Proteomes" id="UP000185860"/>
    </source>
</evidence>